<dbReference type="Gene3D" id="3.80.10.10">
    <property type="entry name" value="Ribonuclease Inhibitor"/>
    <property type="match status" value="1"/>
</dbReference>
<feature type="signal peptide" evidence="1">
    <location>
        <begin position="1"/>
        <end position="21"/>
    </location>
</feature>
<dbReference type="AlphaFoldDB" id="A0A6N3DMX7"/>
<sequence length="292" mass="33392">MNMKYIKLCSILFTITLLTTASNCLDTHNTQNGVYALKTNKALVKQESKTEAKETDSEKLVVSKKPDIASNKALSDEDLKMLFPDANFRNVITRNFKHQEITLDKIAALSGEFYATGEGIESLEGISYLKNIQNFVFVNNNIKELPSEILNLKNIKNINLLNNYITDNSILNKLIKKGIDINYNLNFIKNKDNQYKFESVYKKLNLKKGEKVSLDKLLCKDIKNKKYEKYWEVSDEIPTNIKYVVSIYDNKVLNLEEGNKIKAVSPGECKVKISIDDNFYDDSTTTINVKVK</sequence>
<keyword evidence="1" id="KW-0732">Signal</keyword>
<name>A0A6N3DMX7_9FIRM</name>
<proteinExistence type="predicted"/>
<evidence type="ECO:0000313" key="2">
    <source>
        <dbReference type="EMBL" id="VYU28439.1"/>
    </source>
</evidence>
<organism evidence="2">
    <name type="scientific">Intestinibacter bartlettii</name>
    <dbReference type="NCBI Taxonomy" id="261299"/>
    <lineage>
        <taxon>Bacteria</taxon>
        <taxon>Bacillati</taxon>
        <taxon>Bacillota</taxon>
        <taxon>Clostridia</taxon>
        <taxon>Peptostreptococcales</taxon>
        <taxon>Peptostreptococcaceae</taxon>
        <taxon>Intestinibacter</taxon>
    </lineage>
</organism>
<protein>
    <recommendedName>
        <fullName evidence="3">Leucine Rich repeats (2 copies)</fullName>
    </recommendedName>
</protein>
<accession>A0A6N3DMX7</accession>
<evidence type="ECO:0008006" key="3">
    <source>
        <dbReference type="Google" id="ProtNLM"/>
    </source>
</evidence>
<dbReference type="SUPFAM" id="SSF52047">
    <property type="entry name" value="RNI-like"/>
    <property type="match status" value="1"/>
</dbReference>
<gene>
    <name evidence="2" type="ORF">IBLFYP30_02243</name>
</gene>
<feature type="chain" id="PRO_5038656837" description="Leucine Rich repeats (2 copies)" evidence="1">
    <location>
        <begin position="22"/>
        <end position="292"/>
    </location>
</feature>
<evidence type="ECO:0000256" key="1">
    <source>
        <dbReference type="SAM" id="SignalP"/>
    </source>
</evidence>
<reference evidence="2" key="1">
    <citation type="submission" date="2019-11" db="EMBL/GenBank/DDBJ databases">
        <authorList>
            <person name="Feng L."/>
        </authorList>
    </citation>
    <scope>NUCLEOTIDE SEQUENCE</scope>
    <source>
        <strain evidence="2">IbartlettiiLFYP30</strain>
    </source>
</reference>
<dbReference type="InterPro" id="IPR032675">
    <property type="entry name" value="LRR_dom_sf"/>
</dbReference>
<dbReference type="EMBL" id="CACRUE010000033">
    <property type="protein sequence ID" value="VYU28439.1"/>
    <property type="molecule type" value="Genomic_DNA"/>
</dbReference>